<dbReference type="Proteomes" id="UP000005707">
    <property type="component" value="Unassembled WGS sequence"/>
</dbReference>
<keyword evidence="1" id="KW-1133">Transmembrane helix</keyword>
<name>F7PRF3_9MOLU</name>
<dbReference type="AlphaFoldDB" id="F7PRF3"/>
<gene>
    <name evidence="2" type="ORF">HLPCO_002204</name>
</gene>
<reference evidence="2 3" key="1">
    <citation type="journal article" date="2011" name="J. Bacteriol.">
        <title>Genome sequence of Haloplasma contractile, an unusual contractile bacterium from a deep-sea anoxic brine lake.</title>
        <authorList>
            <person name="Antunes A."/>
            <person name="Alam I."/>
            <person name="El Dorry H."/>
            <person name="Siam R."/>
            <person name="Robertson A."/>
            <person name="Bajic V.B."/>
            <person name="Stingl U."/>
        </authorList>
    </citation>
    <scope>NUCLEOTIDE SEQUENCE [LARGE SCALE GENOMIC DNA]</scope>
    <source>
        <strain evidence="2 3">SSD-17B</strain>
    </source>
</reference>
<proteinExistence type="predicted"/>
<keyword evidence="3" id="KW-1185">Reference proteome</keyword>
<reference evidence="2 3" key="2">
    <citation type="journal article" date="2013" name="PLoS ONE">
        <title>INDIGO - INtegrated Data Warehouse of MIcrobial GenOmes with Examples from the Red Sea Extremophiles.</title>
        <authorList>
            <person name="Alam I."/>
            <person name="Antunes A."/>
            <person name="Kamau A.A."/>
            <person name="Ba Alawi W."/>
            <person name="Kalkatawi M."/>
            <person name="Stingl U."/>
            <person name="Bajic V.B."/>
        </authorList>
    </citation>
    <scope>NUCLEOTIDE SEQUENCE [LARGE SCALE GENOMIC DNA]</scope>
    <source>
        <strain evidence="2 3">SSD-17B</strain>
    </source>
</reference>
<protein>
    <submittedName>
        <fullName evidence="2">Uncharacterized protein</fullName>
    </submittedName>
</protein>
<feature type="transmembrane region" description="Helical" evidence="1">
    <location>
        <begin position="54"/>
        <end position="73"/>
    </location>
</feature>
<dbReference type="OrthoDB" id="2003298at2"/>
<feature type="transmembrane region" description="Helical" evidence="1">
    <location>
        <begin position="7"/>
        <end position="27"/>
    </location>
</feature>
<dbReference type="InParanoid" id="F7PRF3"/>
<dbReference type="RefSeq" id="WP_008824412.1">
    <property type="nucleotide sequence ID" value="NZ_AFNU02000008.1"/>
</dbReference>
<sequence>MNIGLSVLWFIVAYAIVTWVGIGHTYFNWKVLKIENTKDEINSFYDIDAYAKTVPYHALYNIVLWPVFSYIYFIQVSPEHLLNEALLLGAFWVIITIIIDVIGWVLIKHPWRMTVKEMYIDYQPWITLIYLSIFISPLIATLFI</sequence>
<feature type="transmembrane region" description="Helical" evidence="1">
    <location>
        <begin position="122"/>
        <end position="143"/>
    </location>
</feature>
<evidence type="ECO:0000256" key="1">
    <source>
        <dbReference type="SAM" id="Phobius"/>
    </source>
</evidence>
<organism evidence="2 3">
    <name type="scientific">Haloplasma contractile SSD-17B</name>
    <dbReference type="NCBI Taxonomy" id="1033810"/>
    <lineage>
        <taxon>Bacteria</taxon>
        <taxon>Bacillati</taxon>
        <taxon>Mycoplasmatota</taxon>
        <taxon>Mollicutes</taxon>
        <taxon>Haloplasmatales</taxon>
        <taxon>Haloplasmataceae</taxon>
        <taxon>Haloplasma</taxon>
    </lineage>
</organism>
<comment type="caution">
    <text evidence="2">The sequence shown here is derived from an EMBL/GenBank/DDBJ whole genome shotgun (WGS) entry which is preliminary data.</text>
</comment>
<feature type="transmembrane region" description="Helical" evidence="1">
    <location>
        <begin position="85"/>
        <end position="107"/>
    </location>
</feature>
<keyword evidence="1" id="KW-0812">Transmembrane</keyword>
<evidence type="ECO:0000313" key="3">
    <source>
        <dbReference type="Proteomes" id="UP000005707"/>
    </source>
</evidence>
<dbReference type="eggNOG" id="ENOG5032RCS">
    <property type="taxonomic scope" value="Bacteria"/>
</dbReference>
<keyword evidence="1" id="KW-0472">Membrane</keyword>
<dbReference type="EMBL" id="AFNU02000008">
    <property type="protein sequence ID" value="ERJ11721.1"/>
    <property type="molecule type" value="Genomic_DNA"/>
</dbReference>
<evidence type="ECO:0000313" key="2">
    <source>
        <dbReference type="EMBL" id="ERJ11721.1"/>
    </source>
</evidence>
<accession>F7PRF3</accession>